<reference evidence="4" key="1">
    <citation type="submission" date="2021-01" db="EMBL/GenBank/DDBJ databases">
        <authorList>
            <person name="Kaushik A."/>
        </authorList>
    </citation>
    <scope>NUCLEOTIDE SEQUENCE</scope>
    <source>
        <strain evidence="4">AG2-2IIIB</strain>
    </source>
</reference>
<keyword evidence="1" id="KW-0677">Repeat</keyword>
<dbReference type="PANTHER" id="PTHR10039:SF16">
    <property type="entry name" value="GPI INOSITOL-DEACYLASE"/>
    <property type="match status" value="1"/>
</dbReference>
<evidence type="ECO:0000259" key="3">
    <source>
        <dbReference type="Pfam" id="PF24883"/>
    </source>
</evidence>
<evidence type="ECO:0000313" key="4">
    <source>
        <dbReference type="EMBL" id="CAE6429427.1"/>
    </source>
</evidence>
<name>A0A8H3APK3_9AGAM</name>
<dbReference type="Pfam" id="PF24883">
    <property type="entry name" value="NPHP3_N"/>
    <property type="match status" value="1"/>
</dbReference>
<dbReference type="EMBL" id="CAJMWT010002012">
    <property type="protein sequence ID" value="CAE6429427.1"/>
    <property type="molecule type" value="Genomic_DNA"/>
</dbReference>
<dbReference type="InterPro" id="IPR027417">
    <property type="entry name" value="P-loop_NTPase"/>
</dbReference>
<organism evidence="4 5">
    <name type="scientific">Rhizoctonia solani</name>
    <dbReference type="NCBI Taxonomy" id="456999"/>
    <lineage>
        <taxon>Eukaryota</taxon>
        <taxon>Fungi</taxon>
        <taxon>Dikarya</taxon>
        <taxon>Basidiomycota</taxon>
        <taxon>Agaricomycotina</taxon>
        <taxon>Agaricomycetes</taxon>
        <taxon>Cantharellales</taxon>
        <taxon>Ceratobasidiaceae</taxon>
        <taxon>Rhizoctonia</taxon>
    </lineage>
</organism>
<feature type="compositionally biased region" description="Polar residues" evidence="2">
    <location>
        <begin position="85"/>
        <end position="96"/>
    </location>
</feature>
<comment type="caution">
    <text evidence="4">The sequence shown here is derived from an EMBL/GenBank/DDBJ whole genome shotgun (WGS) entry which is preliminary data.</text>
</comment>
<dbReference type="PANTHER" id="PTHR10039">
    <property type="entry name" value="AMELOGENIN"/>
    <property type="match status" value="1"/>
</dbReference>
<dbReference type="Proteomes" id="UP000663843">
    <property type="component" value="Unassembled WGS sequence"/>
</dbReference>
<evidence type="ECO:0000256" key="2">
    <source>
        <dbReference type="SAM" id="MobiDB-lite"/>
    </source>
</evidence>
<gene>
    <name evidence="4" type="ORF">RDB_LOCUS62368</name>
</gene>
<feature type="compositionally biased region" description="Low complexity" evidence="2">
    <location>
        <begin position="67"/>
        <end position="84"/>
    </location>
</feature>
<feature type="region of interest" description="Disordered" evidence="2">
    <location>
        <begin position="1"/>
        <end position="96"/>
    </location>
</feature>
<proteinExistence type="predicted"/>
<accession>A0A8H3APK3</accession>
<feature type="domain" description="Nephrocystin 3-like N-terminal" evidence="3">
    <location>
        <begin position="274"/>
        <end position="350"/>
    </location>
</feature>
<sequence>MSTPPSSSKRKRRGRPNLGDLLRPGEWSNKRSRSGSPSASGASTPATGYSNTPAPSNPSSRGPSPVGRRGPSLPSRNSPNNPSGTPITPSNNTSGSAWTGLEQALRALRITTKICPPLSLAVNELASCLPIFEAAAKNHRDYDSLATGLKDMVNQLIRHLNGTRSESIINTITDIAEAIRKEIESITMHQSHSIPRRMLGASTAEDDLIRRYRRIEQLFRQLQGEASMSTWNTVDEVRVDQQLNKLSPSNLARFNSKLSTEISRRGCTKDTRTKILEESMEWSENPDLAKVYWMNGMAGTGKTTITYTLCEKLEARKQLAASFYCTRASPDCREAKQIIPTIAYQLARRFIPFQYDYNIMYSTRII</sequence>
<evidence type="ECO:0000313" key="5">
    <source>
        <dbReference type="Proteomes" id="UP000663843"/>
    </source>
</evidence>
<evidence type="ECO:0000256" key="1">
    <source>
        <dbReference type="ARBA" id="ARBA00022737"/>
    </source>
</evidence>
<feature type="non-terminal residue" evidence="4">
    <location>
        <position position="1"/>
    </location>
</feature>
<dbReference type="InterPro" id="IPR056884">
    <property type="entry name" value="NPHP3-like_N"/>
</dbReference>
<dbReference type="AlphaFoldDB" id="A0A8H3APK3"/>
<dbReference type="SUPFAM" id="SSF52540">
    <property type="entry name" value="P-loop containing nucleoside triphosphate hydrolases"/>
    <property type="match status" value="1"/>
</dbReference>
<feature type="compositionally biased region" description="Low complexity" evidence="2">
    <location>
        <begin position="34"/>
        <end position="48"/>
    </location>
</feature>
<feature type="compositionally biased region" description="Polar residues" evidence="2">
    <location>
        <begin position="49"/>
        <end position="62"/>
    </location>
</feature>
<protein>
    <recommendedName>
        <fullName evidence="3">Nephrocystin 3-like N-terminal domain-containing protein</fullName>
    </recommendedName>
</protein>